<evidence type="ECO:0000313" key="3">
    <source>
        <dbReference type="Proteomes" id="UP001306508"/>
    </source>
</evidence>
<proteinExistence type="predicted"/>
<gene>
    <name evidence="2" type="ORF">RI543_002060</name>
</gene>
<accession>A0AAN7WHZ2</accession>
<dbReference type="Proteomes" id="UP001306508">
    <property type="component" value="Unassembled WGS sequence"/>
</dbReference>
<evidence type="ECO:0000256" key="1">
    <source>
        <dbReference type="SAM" id="MobiDB-lite"/>
    </source>
</evidence>
<comment type="caution">
    <text evidence="2">The sequence shown here is derived from an EMBL/GenBank/DDBJ whole genome shotgun (WGS) entry which is preliminary data.</text>
</comment>
<keyword evidence="3" id="KW-1185">Reference proteome</keyword>
<dbReference type="AlphaFoldDB" id="A0AAN7WHZ2"/>
<feature type="compositionally biased region" description="Polar residues" evidence="1">
    <location>
        <begin position="44"/>
        <end position="63"/>
    </location>
</feature>
<protein>
    <submittedName>
        <fullName evidence="2">Uncharacterized protein</fullName>
    </submittedName>
</protein>
<dbReference type="EMBL" id="JAWIZZ010000041">
    <property type="protein sequence ID" value="KAK5780305.1"/>
    <property type="molecule type" value="Genomic_DNA"/>
</dbReference>
<feature type="region of interest" description="Disordered" evidence="1">
    <location>
        <begin position="1"/>
        <end position="63"/>
    </location>
</feature>
<sequence length="63" mass="6679">MGTDSSIESPTSFTTNPDIPTENLSPSNTAALPSFEYSSDDPENNSVQETNQPIDSVLNDDSG</sequence>
<name>A0AAN7WHZ2_9SACH</name>
<organism evidence="2 3">
    <name type="scientific">Arxiozyma heterogenica</name>
    <dbReference type="NCBI Taxonomy" id="278026"/>
    <lineage>
        <taxon>Eukaryota</taxon>
        <taxon>Fungi</taxon>
        <taxon>Dikarya</taxon>
        <taxon>Ascomycota</taxon>
        <taxon>Saccharomycotina</taxon>
        <taxon>Saccharomycetes</taxon>
        <taxon>Saccharomycetales</taxon>
        <taxon>Saccharomycetaceae</taxon>
        <taxon>Arxiozyma</taxon>
    </lineage>
</organism>
<reference evidence="3" key="1">
    <citation type="submission" date="2023-07" db="EMBL/GenBank/DDBJ databases">
        <title>A draft genome of Kazachstania heterogenica Y-27499.</title>
        <authorList>
            <person name="Donic C."/>
            <person name="Kralova J.S."/>
            <person name="Fidel L."/>
            <person name="Ben-Dor S."/>
            <person name="Jung S."/>
        </authorList>
    </citation>
    <scope>NUCLEOTIDE SEQUENCE [LARGE SCALE GENOMIC DNA]</scope>
    <source>
        <strain evidence="3">Y27499</strain>
    </source>
</reference>
<evidence type="ECO:0000313" key="2">
    <source>
        <dbReference type="EMBL" id="KAK5780305.1"/>
    </source>
</evidence>
<feature type="compositionally biased region" description="Polar residues" evidence="1">
    <location>
        <begin position="1"/>
        <end position="31"/>
    </location>
</feature>